<keyword evidence="9" id="KW-1185">Reference proteome</keyword>
<dbReference type="InterPro" id="IPR006143">
    <property type="entry name" value="RND_pump_MFP"/>
</dbReference>
<dbReference type="AlphaFoldDB" id="A0A1H8VB76"/>
<reference evidence="9" key="1">
    <citation type="submission" date="2016-10" db="EMBL/GenBank/DDBJ databases">
        <authorList>
            <person name="Varghese N."/>
            <person name="Submissions S."/>
        </authorList>
    </citation>
    <scope>NUCLEOTIDE SEQUENCE [LARGE SCALE GENOMIC DNA]</scope>
    <source>
        <strain evidence="9">DSM 123</strain>
    </source>
</reference>
<dbReference type="InterPro" id="IPR058627">
    <property type="entry name" value="MdtA-like_C"/>
</dbReference>
<dbReference type="Pfam" id="PF25967">
    <property type="entry name" value="RND-MFP_C"/>
    <property type="match status" value="1"/>
</dbReference>
<comment type="similarity">
    <text evidence="2">Belongs to the membrane fusion protein (MFP) (TC 8.A.1) family.</text>
</comment>
<dbReference type="EMBL" id="FODT01000008">
    <property type="protein sequence ID" value="SEP12712.1"/>
    <property type="molecule type" value="Genomic_DNA"/>
</dbReference>
<keyword evidence="4" id="KW-1133">Transmembrane helix</keyword>
<dbReference type="GO" id="GO:0015562">
    <property type="term" value="F:efflux transmembrane transporter activity"/>
    <property type="evidence" value="ECO:0007669"/>
    <property type="project" value="TreeGrafter"/>
</dbReference>
<keyword evidence="4" id="KW-0472">Membrane</keyword>
<comment type="subcellular location">
    <subcellularLocation>
        <location evidence="1">Cell envelope</location>
    </subcellularLocation>
</comment>
<dbReference type="InterPro" id="IPR058625">
    <property type="entry name" value="MdtA-like_BSH"/>
</dbReference>
<dbReference type="Pfam" id="PF25917">
    <property type="entry name" value="BSH_RND"/>
    <property type="match status" value="1"/>
</dbReference>
<accession>A0A1H8VB76</accession>
<gene>
    <name evidence="8" type="ORF">SAMN05444123_108176</name>
</gene>
<sequence length="360" mass="38146">MAMTIETTRHRVGAGRPLAITIVAIGVGFALIFAWRLMRQPAVSTGASAPISAPLMTVSTENVPQSLEAVGTLEAVRQVTLAAEVSGRVVALSFDAGETVAAGRTLIQLYDAPERADLAAAQARVDFAKHEFDRSQALAPSGSEPVRIFQQRRAELAQARAATEQIEARIAQKAVRAPFAGVIGLRKVNLGQYINAGDRLATITDLDLLYVNFTVPQQRLGELAVGARVTLVSDAVPGREFIARMNAIEPQVGVDTRNVQAQAILDNRDHVLRPGLYGTVRMTLPALSNAITVPTTAIITSPSGDTVLVVRDDVAYSVSVITGARIGDRVVVARGLVAGDRVITAGQLRVQPGVRVAAAR</sequence>
<evidence type="ECO:0000259" key="7">
    <source>
        <dbReference type="Pfam" id="PF25967"/>
    </source>
</evidence>
<proteinExistence type="inferred from homology"/>
<dbReference type="NCBIfam" id="TIGR01730">
    <property type="entry name" value="RND_mfp"/>
    <property type="match status" value="1"/>
</dbReference>
<name>A0A1H8VB76_9BRAD</name>
<dbReference type="GO" id="GO:1990281">
    <property type="term" value="C:efflux pump complex"/>
    <property type="evidence" value="ECO:0007669"/>
    <property type="project" value="TreeGrafter"/>
</dbReference>
<evidence type="ECO:0000259" key="6">
    <source>
        <dbReference type="Pfam" id="PF25954"/>
    </source>
</evidence>
<dbReference type="PANTHER" id="PTHR30469">
    <property type="entry name" value="MULTIDRUG RESISTANCE PROTEIN MDTA"/>
    <property type="match status" value="1"/>
</dbReference>
<dbReference type="InterPro" id="IPR058792">
    <property type="entry name" value="Beta-barrel_RND_2"/>
</dbReference>
<dbReference type="Pfam" id="PF25954">
    <property type="entry name" value="Beta-barrel_RND_2"/>
    <property type="match status" value="1"/>
</dbReference>
<dbReference type="Gene3D" id="2.40.420.20">
    <property type="match status" value="1"/>
</dbReference>
<keyword evidence="3" id="KW-0813">Transport</keyword>
<evidence type="ECO:0000256" key="2">
    <source>
        <dbReference type="ARBA" id="ARBA00009477"/>
    </source>
</evidence>
<protein>
    <submittedName>
        <fullName evidence="8">Membrane fusion protein, multidrug efflux system</fullName>
    </submittedName>
</protein>
<organism evidence="8 9">
    <name type="scientific">Rhodopseudomonas pseudopalustris</name>
    <dbReference type="NCBI Taxonomy" id="1513892"/>
    <lineage>
        <taxon>Bacteria</taxon>
        <taxon>Pseudomonadati</taxon>
        <taxon>Pseudomonadota</taxon>
        <taxon>Alphaproteobacteria</taxon>
        <taxon>Hyphomicrobiales</taxon>
        <taxon>Nitrobacteraceae</taxon>
        <taxon>Rhodopseudomonas</taxon>
    </lineage>
</organism>
<evidence type="ECO:0000256" key="3">
    <source>
        <dbReference type="ARBA" id="ARBA00022448"/>
    </source>
</evidence>
<dbReference type="SUPFAM" id="SSF111369">
    <property type="entry name" value="HlyD-like secretion proteins"/>
    <property type="match status" value="1"/>
</dbReference>
<evidence type="ECO:0000313" key="9">
    <source>
        <dbReference type="Proteomes" id="UP000199615"/>
    </source>
</evidence>
<feature type="domain" description="Multidrug resistance protein MdtA-like barrel-sandwich hybrid" evidence="5">
    <location>
        <begin position="77"/>
        <end position="205"/>
    </location>
</feature>
<dbReference type="Gene3D" id="1.10.287.470">
    <property type="entry name" value="Helix hairpin bin"/>
    <property type="match status" value="1"/>
</dbReference>
<feature type="domain" description="Multidrug resistance protein MdtA-like C-terminal permuted SH3" evidence="7">
    <location>
        <begin position="289"/>
        <end position="346"/>
    </location>
</feature>
<evidence type="ECO:0000259" key="5">
    <source>
        <dbReference type="Pfam" id="PF25917"/>
    </source>
</evidence>
<dbReference type="Gene3D" id="2.40.30.170">
    <property type="match status" value="1"/>
</dbReference>
<feature type="transmembrane region" description="Helical" evidence="4">
    <location>
        <begin position="18"/>
        <end position="38"/>
    </location>
</feature>
<keyword evidence="4" id="KW-0812">Transmembrane</keyword>
<feature type="domain" description="CusB-like beta-barrel" evidence="6">
    <location>
        <begin position="211"/>
        <end position="283"/>
    </location>
</feature>
<dbReference type="OrthoDB" id="9806939at2"/>
<dbReference type="PANTHER" id="PTHR30469:SF29">
    <property type="entry name" value="BLR2860 PROTEIN"/>
    <property type="match status" value="1"/>
</dbReference>
<dbReference type="Gene3D" id="2.40.50.100">
    <property type="match status" value="1"/>
</dbReference>
<dbReference type="Proteomes" id="UP000199615">
    <property type="component" value="Unassembled WGS sequence"/>
</dbReference>
<evidence type="ECO:0000256" key="1">
    <source>
        <dbReference type="ARBA" id="ARBA00004196"/>
    </source>
</evidence>
<evidence type="ECO:0000256" key="4">
    <source>
        <dbReference type="SAM" id="Phobius"/>
    </source>
</evidence>
<dbReference type="FunFam" id="2.40.30.170:FF:000010">
    <property type="entry name" value="Efflux RND transporter periplasmic adaptor subunit"/>
    <property type="match status" value="1"/>
</dbReference>
<evidence type="ECO:0000313" key="8">
    <source>
        <dbReference type="EMBL" id="SEP12712.1"/>
    </source>
</evidence>